<gene>
    <name evidence="1" type="ORF">MO867_02675</name>
</gene>
<comment type="caution">
    <text evidence="1">The sequence shown here is derived from an EMBL/GenBank/DDBJ whole genome shotgun (WGS) entry which is preliminary data.</text>
</comment>
<evidence type="ECO:0000313" key="2">
    <source>
        <dbReference type="Proteomes" id="UP001139028"/>
    </source>
</evidence>
<organism evidence="1 2">
    <name type="scientific">Microbulbifer okhotskensis</name>
    <dbReference type="NCBI Taxonomy" id="2926617"/>
    <lineage>
        <taxon>Bacteria</taxon>
        <taxon>Pseudomonadati</taxon>
        <taxon>Pseudomonadota</taxon>
        <taxon>Gammaproteobacteria</taxon>
        <taxon>Cellvibrionales</taxon>
        <taxon>Microbulbiferaceae</taxon>
        <taxon>Microbulbifer</taxon>
    </lineage>
</organism>
<name>A0A9X2EKA8_9GAMM</name>
<protein>
    <submittedName>
        <fullName evidence="1">Uncharacterized protein</fullName>
    </submittedName>
</protein>
<dbReference type="RefSeq" id="WP_252464403.1">
    <property type="nucleotide sequence ID" value="NZ_JALBWM010000006.1"/>
</dbReference>
<evidence type="ECO:0000313" key="1">
    <source>
        <dbReference type="EMBL" id="MCO1333236.1"/>
    </source>
</evidence>
<dbReference type="Proteomes" id="UP001139028">
    <property type="component" value="Unassembled WGS sequence"/>
</dbReference>
<reference evidence="1" key="1">
    <citation type="journal article" date="2022" name="Arch. Microbiol.">
        <title>Microbulbifer okhotskensis sp. nov., isolated from a deep bottom sediment of the Okhotsk Sea.</title>
        <authorList>
            <person name="Romanenko L."/>
            <person name="Kurilenko V."/>
            <person name="Otstavnykh N."/>
            <person name="Velansky P."/>
            <person name="Isaeva M."/>
            <person name="Mikhailov V."/>
        </authorList>
    </citation>
    <scope>NUCLEOTIDE SEQUENCE</scope>
    <source>
        <strain evidence="1">OS29</strain>
    </source>
</reference>
<accession>A0A9X2EKA8</accession>
<sequence>MSVGAWEPQVGGPQNETKEGFNREQLLRLITIAESDTPFIESVKNEDKQASKLIRLPSQRWIDESDNWSSDQIWQLIRFFTQAEMKLPGWDAGAESAVIPLSKVLRQRSVPLTKDQLLWIRQHSNNRYLPYGPL</sequence>
<dbReference type="EMBL" id="JALBWM010000006">
    <property type="protein sequence ID" value="MCO1333236.1"/>
    <property type="molecule type" value="Genomic_DNA"/>
</dbReference>
<dbReference type="AlphaFoldDB" id="A0A9X2EKA8"/>
<proteinExistence type="predicted"/>
<keyword evidence="2" id="KW-1185">Reference proteome</keyword>